<sequence length="42" mass="4950">MITFAKFQQEIFVTCIWRMINGVIPMSPPRTHPLDDNKMITK</sequence>
<evidence type="ECO:0000313" key="1">
    <source>
        <dbReference type="EMBL" id="QHU36367.1"/>
    </source>
</evidence>
<reference evidence="1" key="1">
    <citation type="journal article" date="2020" name="Nature">
        <title>Giant virus diversity and host interactions through global metagenomics.</title>
        <authorList>
            <person name="Schulz F."/>
            <person name="Roux S."/>
            <person name="Paez-Espino D."/>
            <person name="Jungbluth S."/>
            <person name="Walsh D.A."/>
            <person name="Denef V.J."/>
            <person name="McMahon K.D."/>
            <person name="Konstantinidis K.T."/>
            <person name="Eloe-Fadrosh E.A."/>
            <person name="Kyrpides N.C."/>
            <person name="Woyke T."/>
        </authorList>
    </citation>
    <scope>NUCLEOTIDE SEQUENCE</scope>
    <source>
        <strain evidence="1">GVMAG-S-1035124-57</strain>
    </source>
</reference>
<name>A0A6C0M099_9ZZZZ</name>
<accession>A0A6C0M099</accession>
<organism evidence="1">
    <name type="scientific">viral metagenome</name>
    <dbReference type="NCBI Taxonomy" id="1070528"/>
    <lineage>
        <taxon>unclassified sequences</taxon>
        <taxon>metagenomes</taxon>
        <taxon>organismal metagenomes</taxon>
    </lineage>
</organism>
<proteinExistence type="predicted"/>
<protein>
    <submittedName>
        <fullName evidence="1">Uncharacterized protein</fullName>
    </submittedName>
</protein>
<dbReference type="EMBL" id="MN740635">
    <property type="protein sequence ID" value="QHU36367.1"/>
    <property type="molecule type" value="Genomic_DNA"/>
</dbReference>
<dbReference type="AlphaFoldDB" id="A0A6C0M099"/>